<feature type="region of interest" description="Disordered" evidence="1">
    <location>
        <begin position="125"/>
        <end position="198"/>
    </location>
</feature>
<sequence>MLVFYQSAIEDTAEAKAINCLGQPKSPLEKFMVRLCTYHQKHFVRVLNDICSEVQTGCGGQQLPGPENMDMSACSSSCSQYRTENQEVGTSESKLPSCLDPEQSGPHGSLRLLCHALKQAVDLKSTDRRENCSPMVRRDFPELPNVRTSSANPRDSPTQGYLTASNSHHSAKALEGQISGSEQETGIRKSEEDREQPQSRALLGGYIAAKSSHVNTSEDSLECRGGSQKNPFKVFPEETREASFTTSSPRRADKENSFQCSSKSLPHQDPEINDQEMKQKAENHHQALGKCKGSFHVHPVDKTHVENPKDSWLPTTPMPVVHHKTAHGHTRAKNISTSSKSTRKSKRSSGLRINDYDNQCDVVYISQPITECHFESKRAVSSRKTARKSTRGYYYNGECCELPTVRTLAKISLVQESGGLLAPHLEAVTSLSQGATLPGGSCLATAQAESTPGEKRACIVDHPQEGSVSKKSQGTAEQSLAEIIPSQASFLEQSDVSSVEAFTNDLSLLLCPVSHAKEGSLSVSSVQATAPSPPLQWNEGERQDMANTNVVLQADNDSCKNSKLDEDRSSAANAVLLPVPDAANKKVNSLCLDNESDSKPTVHIDPEPPVCRDLLPSEELEAKMDLMPPLEDPASVVNLAASADPPPLSPINPVQPQAELPALVCLDPSVAFPADFSSVPEYVYSGKPVATSRAASPVVVPVSVVPEPPVLEPSEAPSVRAAVAEASKEGSELPQLPLNLDTAELPVDLQCANAYGNTDAETDVDSSNGLQDSMTGKHETMLPIADTDDNQGGENVKEIREKSKAGEGEEMDSSPPSVPRIPEGSHRVDVSSKMYLDKKRKREKKPQVASDRCLRSQQSLLPAEDSTEEPCSSTSVQLPQLQIKLSKSPGAKRFKREVHLDGAASVCVPSDTFHETQLNHMGISPEQPMDEGNDITMRQTYKKLVATETAIEESQNGEGNNNKPGAMLEICLEASSDKRSVHVPEEPSDKDERQTDLSSRSPEDTDSAMNVTEVPCTLYEASCPPCPGSKNESREGPLERPVKYKKPALQFYNLRDSPVPASVATAYKSTPGKEITQGHSHVIDPQSTGNEGHLGFHSMEVLSDKPKFVEWCAEEENQELITSFDAQYMKIQKGWIQLEKEVQPAPKVKNKSDKLKEIWKSKKRTRKFKGSADVQKLSPVQMLFVKPFDMSDICKWFMETTETRSLVIVKKLNTRLPGDLPPTKLPLQKGCSSGAYPSSLQAERLKKHLKKFAALTPAKNTIRTQKMWAKLRESPEETELEHVGSQPQTSPSEGSMELGVEAKNAQPPPSIPVQTSSRILRKYSNLRGKLHGLRRVVKQEKKECVVKHASLESKPSSKSVGSKPPVPAKLAQSVQAVPLPTKSKLAGKGGKGRKGKDGPQEDVSSKGNLQQSRKKIPNESSGRLQGQQSSSSKEKVPLKKASKTKHVGTTTTKKQTAAERSNNKHASQSEKAKKLASSQLGKRKSPTTQKGKASTNQKSTPPSKPEGSAKPIKQKAVQDSSSRSLKATPKKASSGKALTRSGKRIQESNKGQGKKKLRAKEDSLPIKRRRLDTNSPYTKYQRKPLHHSLP</sequence>
<comment type="caution">
    <text evidence="2">The sequence shown here is derived from an EMBL/GenBank/DDBJ whole genome shotgun (WGS) entry which is preliminary data.</text>
</comment>
<feature type="region of interest" description="Disordered" evidence="1">
    <location>
        <begin position="977"/>
        <end position="1010"/>
    </location>
</feature>
<evidence type="ECO:0008006" key="4">
    <source>
        <dbReference type="Google" id="ProtNLM"/>
    </source>
</evidence>
<feature type="compositionally biased region" description="Low complexity" evidence="1">
    <location>
        <begin position="1353"/>
        <end position="1363"/>
    </location>
</feature>
<dbReference type="InterPro" id="IPR028104">
    <property type="entry name" value="DUF4553"/>
</dbReference>
<dbReference type="OrthoDB" id="10028342at2759"/>
<feature type="region of interest" description="Disordered" evidence="1">
    <location>
        <begin position="1272"/>
        <end position="1297"/>
    </location>
</feature>
<accession>A0A9Q0XS79</accession>
<feature type="compositionally biased region" description="Basic and acidic residues" evidence="1">
    <location>
        <begin position="125"/>
        <end position="141"/>
    </location>
</feature>
<feature type="region of interest" description="Disordered" evidence="1">
    <location>
        <begin position="1347"/>
        <end position="1590"/>
    </location>
</feature>
<feature type="region of interest" description="Disordered" evidence="1">
    <location>
        <begin position="324"/>
        <end position="351"/>
    </location>
</feature>
<evidence type="ECO:0000256" key="1">
    <source>
        <dbReference type="SAM" id="MobiDB-lite"/>
    </source>
</evidence>
<name>A0A9Q0XS79_9SAUR</name>
<dbReference type="Proteomes" id="UP001142489">
    <property type="component" value="Unassembled WGS sequence"/>
</dbReference>
<feature type="compositionally biased region" description="Polar residues" evidence="1">
    <location>
        <begin position="146"/>
        <end position="168"/>
    </location>
</feature>
<dbReference type="PANTHER" id="PTHR14931">
    <property type="entry name" value="GENE 340-RELATED"/>
    <property type="match status" value="1"/>
</dbReference>
<feature type="compositionally biased region" description="Polar residues" evidence="1">
    <location>
        <begin position="1476"/>
        <end position="1501"/>
    </location>
</feature>
<feature type="compositionally biased region" description="Basic and acidic residues" evidence="1">
    <location>
        <begin position="795"/>
        <end position="807"/>
    </location>
</feature>
<feature type="region of interest" description="Disordered" evidence="1">
    <location>
        <begin position="758"/>
        <end position="876"/>
    </location>
</feature>
<dbReference type="PANTHER" id="PTHR14931:SF2">
    <property type="entry name" value="LIGAND DEPENDENT NUCLEAR RECEPTOR COREPRESSOR"/>
    <property type="match status" value="1"/>
</dbReference>
<feature type="compositionally biased region" description="Basic and acidic residues" evidence="1">
    <location>
        <begin position="185"/>
        <end position="197"/>
    </location>
</feature>
<organism evidence="2 3">
    <name type="scientific">Phrynocephalus forsythii</name>
    <dbReference type="NCBI Taxonomy" id="171643"/>
    <lineage>
        <taxon>Eukaryota</taxon>
        <taxon>Metazoa</taxon>
        <taxon>Chordata</taxon>
        <taxon>Craniata</taxon>
        <taxon>Vertebrata</taxon>
        <taxon>Euteleostomi</taxon>
        <taxon>Lepidosauria</taxon>
        <taxon>Squamata</taxon>
        <taxon>Bifurcata</taxon>
        <taxon>Unidentata</taxon>
        <taxon>Episquamata</taxon>
        <taxon>Toxicofera</taxon>
        <taxon>Iguania</taxon>
        <taxon>Acrodonta</taxon>
        <taxon>Agamidae</taxon>
        <taxon>Agaminae</taxon>
        <taxon>Phrynocephalus</taxon>
    </lineage>
</organism>
<dbReference type="EMBL" id="JAPFRF010000008">
    <property type="protein sequence ID" value="KAJ7325114.1"/>
    <property type="molecule type" value="Genomic_DNA"/>
</dbReference>
<reference evidence="2" key="1">
    <citation type="journal article" date="2023" name="DNA Res.">
        <title>Chromosome-level genome assembly of Phrynocephalus forsythii using third-generation DNA sequencing and Hi-C analysis.</title>
        <authorList>
            <person name="Qi Y."/>
            <person name="Zhao W."/>
            <person name="Zhao Y."/>
            <person name="Niu C."/>
            <person name="Cao S."/>
            <person name="Zhang Y."/>
        </authorList>
    </citation>
    <scope>NUCLEOTIDE SEQUENCE</scope>
    <source>
        <tissue evidence="2">Muscle</tissue>
    </source>
</reference>
<feature type="compositionally biased region" description="Polar residues" evidence="1">
    <location>
        <begin position="765"/>
        <end position="774"/>
    </location>
</feature>
<feature type="region of interest" description="Disordered" evidence="1">
    <location>
        <begin position="217"/>
        <end position="270"/>
    </location>
</feature>
<feature type="compositionally biased region" description="Basic residues" evidence="1">
    <location>
        <begin position="1580"/>
        <end position="1590"/>
    </location>
</feature>
<evidence type="ECO:0000313" key="2">
    <source>
        <dbReference type="EMBL" id="KAJ7325114.1"/>
    </source>
</evidence>
<protein>
    <recommendedName>
        <fullName evidence="4">Ligand-dependent corepressor</fullName>
    </recommendedName>
</protein>
<dbReference type="Pfam" id="PF15090">
    <property type="entry name" value="DUF4553"/>
    <property type="match status" value="1"/>
</dbReference>
<feature type="compositionally biased region" description="Basic and acidic residues" evidence="1">
    <location>
        <begin position="977"/>
        <end position="995"/>
    </location>
</feature>
<feature type="compositionally biased region" description="Low complexity" evidence="1">
    <location>
        <begin position="1420"/>
        <end position="1431"/>
    </location>
</feature>
<evidence type="ECO:0000313" key="3">
    <source>
        <dbReference type="Proteomes" id="UP001142489"/>
    </source>
</evidence>
<proteinExistence type="predicted"/>
<keyword evidence="3" id="KW-1185">Reference proteome</keyword>
<gene>
    <name evidence="2" type="ORF">JRQ81_018134</name>
</gene>